<dbReference type="Proteomes" id="UP001060070">
    <property type="component" value="Chromosome"/>
</dbReference>
<organism evidence="1 2">
    <name type="scientific">Mesorhizobium ciceri</name>
    <dbReference type="NCBI Taxonomy" id="39645"/>
    <lineage>
        <taxon>Bacteria</taxon>
        <taxon>Pseudomonadati</taxon>
        <taxon>Pseudomonadota</taxon>
        <taxon>Alphaproteobacteria</taxon>
        <taxon>Hyphomicrobiales</taxon>
        <taxon>Phyllobacteriaceae</taxon>
        <taxon>Mesorhizobium</taxon>
    </lineage>
</organism>
<dbReference type="RefSeq" id="WP_127218689.1">
    <property type="nucleotide sequence ID" value="NZ_CP088147.1"/>
</dbReference>
<keyword evidence="2" id="KW-1185">Reference proteome</keyword>
<protein>
    <submittedName>
        <fullName evidence="1">Uncharacterized protein</fullName>
    </submittedName>
</protein>
<evidence type="ECO:0000313" key="2">
    <source>
        <dbReference type="Proteomes" id="UP001060070"/>
    </source>
</evidence>
<dbReference type="EMBL" id="CP088147">
    <property type="protein sequence ID" value="UTU49622.1"/>
    <property type="molecule type" value="Genomic_DNA"/>
</dbReference>
<sequence>MAVAVSFQFMLYAPIVGTGGVTASGPFPADEKMAATMPIDGTRTAVGIAFAACGAPATASRIAVEIFPSSWWPFTGWRRLSNSIRDLRSNYD</sequence>
<reference evidence="1 2" key="1">
    <citation type="journal article" date="2022" name="Microbiol. Resour. Announc.">
        <title>Complete Genome Sequence of Mesorhizobium ciceri Strain R30, a Rhizobium Used as a Commercial Inoculant for Chickpea in Argentina.</title>
        <authorList>
            <person name="Foresto E."/>
            <person name="Revale S."/>
            <person name="Primo E."/>
            <person name="Nievas F."/>
            <person name="Carezzano E."/>
            <person name="Puente M."/>
            <person name="Alzari P."/>
            <person name="Mart M."/>
            <person name="Ben-Assaya M."/>
            <person name="Mornico D."/>
            <person name="Santoro M."/>
            <person name="Mart F."/>
            <person name="Giordano W."/>
            <person name="Bogino P."/>
        </authorList>
    </citation>
    <scope>NUCLEOTIDE SEQUENCE [LARGE SCALE GENOMIC DNA]</scope>
    <source>
        <strain evidence="1 2">R30</strain>
    </source>
</reference>
<proteinExistence type="predicted"/>
<name>A0AB38T5I1_9HYPH</name>
<dbReference type="AlphaFoldDB" id="A0AB38T5I1"/>
<gene>
    <name evidence="1" type="ORF">LRP29_19205</name>
</gene>
<evidence type="ECO:0000313" key="1">
    <source>
        <dbReference type="EMBL" id="UTU49622.1"/>
    </source>
</evidence>
<accession>A0AB38T5I1</accession>